<dbReference type="Gene3D" id="3.50.30.10">
    <property type="entry name" value="Phosphohistidine domain"/>
    <property type="match status" value="1"/>
</dbReference>
<evidence type="ECO:0000313" key="3">
    <source>
        <dbReference type="Proteomes" id="UP000642488"/>
    </source>
</evidence>
<dbReference type="RefSeq" id="WP_198917697.1">
    <property type="nucleotide sequence ID" value="NZ_JAEKPD010000028.1"/>
</dbReference>
<dbReference type="PANTHER" id="PTHR43615">
    <property type="entry name" value="PHOSPHOENOLPYRUVATE SYNTHASE-RELATED"/>
    <property type="match status" value="1"/>
</dbReference>
<dbReference type="PANTHER" id="PTHR43615:SF1">
    <property type="entry name" value="PPDK_N DOMAIN-CONTAINING PROTEIN"/>
    <property type="match status" value="1"/>
</dbReference>
<dbReference type="Pfam" id="PF00391">
    <property type="entry name" value="PEP-utilizers"/>
    <property type="match status" value="1"/>
</dbReference>
<evidence type="ECO:0000259" key="1">
    <source>
        <dbReference type="Pfam" id="PF00391"/>
    </source>
</evidence>
<protein>
    <recommendedName>
        <fullName evidence="1">PEP-utilising enzyme mobile domain-containing protein</fullName>
    </recommendedName>
</protein>
<reference evidence="2" key="1">
    <citation type="submission" date="2020-12" db="EMBL/GenBank/DDBJ databases">
        <title>Bacterial taxonomy.</title>
        <authorList>
            <person name="Pan X."/>
        </authorList>
    </citation>
    <scope>NUCLEOTIDE SEQUENCE</scope>
    <source>
        <strain evidence="2">KCTC 52957</strain>
    </source>
</reference>
<evidence type="ECO:0000313" key="2">
    <source>
        <dbReference type="EMBL" id="MBJ3764526.1"/>
    </source>
</evidence>
<feature type="domain" description="PEP-utilising enzyme mobile" evidence="1">
    <location>
        <begin position="472"/>
        <end position="541"/>
    </location>
</feature>
<name>A0A934IF77_9RHOB</name>
<dbReference type="Proteomes" id="UP000642488">
    <property type="component" value="Unassembled WGS sequence"/>
</dbReference>
<dbReference type="SUPFAM" id="SSF52009">
    <property type="entry name" value="Phosphohistidine domain"/>
    <property type="match status" value="1"/>
</dbReference>
<comment type="caution">
    <text evidence="2">The sequence shown here is derived from an EMBL/GenBank/DDBJ whole genome shotgun (WGS) entry which is preliminary data.</text>
</comment>
<gene>
    <name evidence="2" type="ORF">ILP92_17460</name>
</gene>
<dbReference type="GO" id="GO:0016772">
    <property type="term" value="F:transferase activity, transferring phosphorus-containing groups"/>
    <property type="evidence" value="ECO:0007669"/>
    <property type="project" value="InterPro"/>
</dbReference>
<sequence>MNIYTEAGTLEFHPPGPGAWSIDAAHFPRPVSRFQAEIHPKGIADGFLECARRYGLLIDGLDFRFVNGFAYSSVIPAPEDEIPARFEAAERVFRDKIWRRDLERWDTEVKPASIKTHRALLAIDPDALSDEELAAYVETCRDNLVKMIRQHHCFNLAAILPVGDFMAHVAAWSSLPLSDYLALSRGAAPESAGEFDEIDDLAKALRDDPEARATLASDAPGAEIIARLRAAKGPVAQALEAYLDFVGYRLLNSLDTGEASAIEVPDALIARIRQALAPEVAHLGVVPEAELARLRKAIPQENRAMFDDLLEEVRTMSRLRDERGFYSDVWAGGVMRRALLAAGARLASAGRIEEPAHLIEASYDEIKDLLGKTGGPSGAELADRAHYRRSHRAEGAPAAIGDPPAPPPPMDALPPDTLRVMTGLGTAVQSLGSPPDTEREPSVVRGIGASPGIYTGPARVIDTPEDLSRLVPGDVLIAAATSDSFNIVLPLVGAIVTNAGGLLSHAAIVGREFGIPSVVGTRNATALITDGMQVTVNGATGEVEYEDG</sequence>
<proteinExistence type="predicted"/>
<dbReference type="InterPro" id="IPR036637">
    <property type="entry name" value="Phosphohistidine_dom_sf"/>
</dbReference>
<dbReference type="EMBL" id="JAEKPD010000028">
    <property type="protein sequence ID" value="MBJ3764526.1"/>
    <property type="molecule type" value="Genomic_DNA"/>
</dbReference>
<dbReference type="InterPro" id="IPR008279">
    <property type="entry name" value="PEP-util_enz_mobile_dom"/>
</dbReference>
<dbReference type="InterPro" id="IPR051549">
    <property type="entry name" value="PEP_Utilizing_Enz"/>
</dbReference>
<accession>A0A934IF77</accession>
<keyword evidence="3" id="KW-1185">Reference proteome</keyword>
<organism evidence="2 3">
    <name type="scientific">Palleronia pontilimi</name>
    <dbReference type="NCBI Taxonomy" id="1964209"/>
    <lineage>
        <taxon>Bacteria</taxon>
        <taxon>Pseudomonadati</taxon>
        <taxon>Pseudomonadota</taxon>
        <taxon>Alphaproteobacteria</taxon>
        <taxon>Rhodobacterales</taxon>
        <taxon>Roseobacteraceae</taxon>
        <taxon>Palleronia</taxon>
    </lineage>
</organism>
<dbReference type="AlphaFoldDB" id="A0A934IF77"/>